<dbReference type="EMBL" id="CP104213">
    <property type="protein sequence ID" value="UWX63471.1"/>
    <property type="molecule type" value="Genomic_DNA"/>
</dbReference>
<comment type="similarity">
    <text evidence="1">Belongs to the thiolase-like superfamily. Chalcone/stilbene synthases family.</text>
</comment>
<evidence type="ECO:0000256" key="2">
    <source>
        <dbReference type="ARBA" id="ARBA00022679"/>
    </source>
</evidence>
<keyword evidence="2" id="KW-0808">Transferase</keyword>
<gene>
    <name evidence="5" type="ORF">N0D28_12055</name>
</gene>
<evidence type="ECO:0000313" key="5">
    <source>
        <dbReference type="EMBL" id="UWX63471.1"/>
    </source>
</evidence>
<name>A0ABY5YH28_9DEIO</name>
<sequence>MPVYAHSIATAVPENVYLQSELRDMVKAQPQLNRLSQRLVSMIYNASAIDQRHSSIGELRRTPEDGVGTFYDPVSRQLLFSSTGVRNNFYAEAAPKLFIEAGRRALAGCPDLTPGDVTHVITVSCTGFYAPGPDYDVVRGLNLSPQTQRFHVGFMGCYAAFPALKMAKAFCEADPDAVVLVIAAELCSIHMRVNNDPDTLIASSLFADGAGAAIVSARPSLGSAHTLRLDAFETTLTPVGVGEADMAWKIGDEGFEMVLSTYVPNIIEAHIVGALTPLLESEPELSGTPHRSIERWAIHPGGRSILDKVQTSLDLTDEQLAPSREVLRLYGNMSSATVLFILKDLLESAADGERVCAMAFGPGLTVETGLMTRCPVAAEKGSQAKKPGELQLAAGLR</sequence>
<evidence type="ECO:0000259" key="3">
    <source>
        <dbReference type="Pfam" id="PF00195"/>
    </source>
</evidence>
<dbReference type="InterPro" id="IPR016039">
    <property type="entry name" value="Thiolase-like"/>
</dbReference>
<dbReference type="Pfam" id="PF02797">
    <property type="entry name" value="Chal_sti_synt_C"/>
    <property type="match status" value="1"/>
</dbReference>
<dbReference type="PANTHER" id="PTHR11877">
    <property type="entry name" value="HYDROXYMETHYLGLUTARYL-COA SYNTHASE"/>
    <property type="match status" value="1"/>
</dbReference>
<feature type="domain" description="Chalcone/stilbene synthase N-terminal" evidence="3">
    <location>
        <begin position="8"/>
        <end position="219"/>
    </location>
</feature>
<dbReference type="CDD" id="cd00831">
    <property type="entry name" value="CHS_like"/>
    <property type="match status" value="1"/>
</dbReference>
<dbReference type="PIRSF" id="PIRSF000451">
    <property type="entry name" value="PKS_III"/>
    <property type="match status" value="1"/>
</dbReference>
<evidence type="ECO:0000313" key="6">
    <source>
        <dbReference type="Proteomes" id="UP001060261"/>
    </source>
</evidence>
<dbReference type="InterPro" id="IPR012328">
    <property type="entry name" value="Chalcone/stilbene_synt_C"/>
</dbReference>
<dbReference type="Pfam" id="PF00195">
    <property type="entry name" value="Chal_sti_synt_N"/>
    <property type="match status" value="1"/>
</dbReference>
<dbReference type="InterPro" id="IPR001099">
    <property type="entry name" value="Chalcone/stilbene_synt_N"/>
</dbReference>
<proteinExistence type="inferred from homology"/>
<reference evidence="5" key="1">
    <citation type="submission" date="2022-09" db="EMBL/GenBank/DDBJ databases">
        <title>genome sequence of Deinococcus rubellus.</title>
        <authorList>
            <person name="Srinivasan S."/>
        </authorList>
    </citation>
    <scope>NUCLEOTIDE SEQUENCE</scope>
    <source>
        <strain evidence="5">Ant6</strain>
    </source>
</reference>
<dbReference type="PANTHER" id="PTHR11877:SF46">
    <property type="entry name" value="TYPE III POLYKETIDE SYNTHASE A"/>
    <property type="match status" value="1"/>
</dbReference>
<dbReference type="RefSeq" id="WP_260559757.1">
    <property type="nucleotide sequence ID" value="NZ_BAABEC010000148.1"/>
</dbReference>
<evidence type="ECO:0000259" key="4">
    <source>
        <dbReference type="Pfam" id="PF02797"/>
    </source>
</evidence>
<dbReference type="InterPro" id="IPR011141">
    <property type="entry name" value="Polyketide_synthase_type-III"/>
</dbReference>
<organism evidence="5 6">
    <name type="scientific">Deinococcus rubellus</name>
    <dbReference type="NCBI Taxonomy" id="1889240"/>
    <lineage>
        <taxon>Bacteria</taxon>
        <taxon>Thermotogati</taxon>
        <taxon>Deinococcota</taxon>
        <taxon>Deinococci</taxon>
        <taxon>Deinococcales</taxon>
        <taxon>Deinococcaceae</taxon>
        <taxon>Deinococcus</taxon>
    </lineage>
</organism>
<evidence type="ECO:0000256" key="1">
    <source>
        <dbReference type="ARBA" id="ARBA00005531"/>
    </source>
</evidence>
<feature type="domain" description="Chalcone/stilbene synthase C-terminal" evidence="4">
    <location>
        <begin position="243"/>
        <end position="372"/>
    </location>
</feature>
<keyword evidence="6" id="KW-1185">Reference proteome</keyword>
<accession>A0ABY5YH28</accession>
<protein>
    <submittedName>
        <fullName evidence="5">Type III polyketide synthase</fullName>
    </submittedName>
</protein>
<dbReference type="SUPFAM" id="SSF53901">
    <property type="entry name" value="Thiolase-like"/>
    <property type="match status" value="2"/>
</dbReference>
<dbReference type="Proteomes" id="UP001060261">
    <property type="component" value="Chromosome"/>
</dbReference>
<dbReference type="Gene3D" id="3.40.47.10">
    <property type="match status" value="2"/>
</dbReference>